<proteinExistence type="predicted"/>
<evidence type="ECO:0000313" key="2">
    <source>
        <dbReference type="Proteomes" id="UP000649617"/>
    </source>
</evidence>
<feature type="non-terminal residue" evidence="1">
    <location>
        <position position="1"/>
    </location>
</feature>
<organism evidence="1 2">
    <name type="scientific">Symbiodinium pilosum</name>
    <name type="common">Dinoflagellate</name>
    <dbReference type="NCBI Taxonomy" id="2952"/>
    <lineage>
        <taxon>Eukaryota</taxon>
        <taxon>Sar</taxon>
        <taxon>Alveolata</taxon>
        <taxon>Dinophyceae</taxon>
        <taxon>Suessiales</taxon>
        <taxon>Symbiodiniaceae</taxon>
        <taxon>Symbiodinium</taxon>
    </lineage>
</organism>
<sequence>EEIQFVTLRDFLQETERFSSRSILWRRTGKVVGSFQVLRDTEEQKLATNWLYSDDFYFKRLTAESGRPDAKGWKQLGVKDLSLLLGHLSKFGCGVVNVQETTHMEVKCFQTALWRELEAELYPEGKADVGSHDKVLQALFSLVGSAEEG</sequence>
<accession>A0A812XXB0</accession>
<gene>
    <name evidence="1" type="ORF">SPIL2461_LOCUS21733</name>
</gene>
<feature type="non-terminal residue" evidence="1">
    <location>
        <position position="149"/>
    </location>
</feature>
<dbReference type="EMBL" id="CAJNIZ010046537">
    <property type="protein sequence ID" value="CAE7750708.1"/>
    <property type="molecule type" value="Genomic_DNA"/>
</dbReference>
<evidence type="ECO:0000313" key="1">
    <source>
        <dbReference type="EMBL" id="CAE7750708.1"/>
    </source>
</evidence>
<dbReference type="AlphaFoldDB" id="A0A812XXB0"/>
<protein>
    <submittedName>
        <fullName evidence="1">Uncharacterized protein</fullName>
    </submittedName>
</protein>
<keyword evidence="2" id="KW-1185">Reference proteome</keyword>
<comment type="caution">
    <text evidence="1">The sequence shown here is derived from an EMBL/GenBank/DDBJ whole genome shotgun (WGS) entry which is preliminary data.</text>
</comment>
<name>A0A812XXB0_SYMPI</name>
<reference evidence="1" key="1">
    <citation type="submission" date="2021-02" db="EMBL/GenBank/DDBJ databases">
        <authorList>
            <person name="Dougan E. K."/>
            <person name="Rhodes N."/>
            <person name="Thang M."/>
            <person name="Chan C."/>
        </authorList>
    </citation>
    <scope>NUCLEOTIDE SEQUENCE</scope>
</reference>
<dbReference type="Proteomes" id="UP000649617">
    <property type="component" value="Unassembled WGS sequence"/>
</dbReference>